<dbReference type="InterPro" id="IPR013216">
    <property type="entry name" value="Methyltransf_11"/>
</dbReference>
<evidence type="ECO:0000313" key="2">
    <source>
        <dbReference type="EMBL" id="GAG39692.1"/>
    </source>
</evidence>
<accession>X0XWV0</accession>
<gene>
    <name evidence="2" type="ORF">S01H1_67581</name>
</gene>
<feature type="non-terminal residue" evidence="2">
    <location>
        <position position="1"/>
    </location>
</feature>
<dbReference type="PANTHER" id="PTHR43861">
    <property type="entry name" value="TRANS-ACONITATE 2-METHYLTRANSFERASE-RELATED"/>
    <property type="match status" value="1"/>
</dbReference>
<dbReference type="Pfam" id="PF08241">
    <property type="entry name" value="Methyltransf_11"/>
    <property type="match status" value="1"/>
</dbReference>
<protein>
    <recommendedName>
        <fullName evidence="1">Methyltransferase type 11 domain-containing protein</fullName>
    </recommendedName>
</protein>
<dbReference type="CDD" id="cd02440">
    <property type="entry name" value="AdoMet_MTases"/>
    <property type="match status" value="1"/>
</dbReference>
<reference evidence="2" key="1">
    <citation type="journal article" date="2014" name="Front. Microbiol.">
        <title>High frequency of phylogenetically diverse reductive dehalogenase-homologous genes in deep subseafloor sedimentary metagenomes.</title>
        <authorList>
            <person name="Kawai M."/>
            <person name="Futagami T."/>
            <person name="Toyoda A."/>
            <person name="Takaki Y."/>
            <person name="Nishi S."/>
            <person name="Hori S."/>
            <person name="Arai W."/>
            <person name="Tsubouchi T."/>
            <person name="Morono Y."/>
            <person name="Uchiyama I."/>
            <person name="Ito T."/>
            <person name="Fujiyama A."/>
            <person name="Inagaki F."/>
            <person name="Takami H."/>
        </authorList>
    </citation>
    <scope>NUCLEOTIDE SEQUENCE</scope>
    <source>
        <strain evidence="2">Expedition CK06-06</strain>
    </source>
</reference>
<dbReference type="AlphaFoldDB" id="X0XWV0"/>
<evidence type="ECO:0000259" key="1">
    <source>
        <dbReference type="Pfam" id="PF08241"/>
    </source>
</evidence>
<proteinExistence type="predicted"/>
<dbReference type="InterPro" id="IPR029063">
    <property type="entry name" value="SAM-dependent_MTases_sf"/>
</dbReference>
<organism evidence="2">
    <name type="scientific">marine sediment metagenome</name>
    <dbReference type="NCBI Taxonomy" id="412755"/>
    <lineage>
        <taxon>unclassified sequences</taxon>
        <taxon>metagenomes</taxon>
        <taxon>ecological metagenomes</taxon>
    </lineage>
</organism>
<comment type="caution">
    <text evidence="2">The sequence shown here is derived from an EMBL/GenBank/DDBJ whole genome shotgun (WGS) entry which is preliminary data.</text>
</comment>
<name>X0XWV0_9ZZZZ</name>
<dbReference type="EMBL" id="BARS01044772">
    <property type="protein sequence ID" value="GAG39692.1"/>
    <property type="molecule type" value="Genomic_DNA"/>
</dbReference>
<sequence>GAERGHLGWFEEPFTSYLPRQGRILEAGCGLGQYVLALWARGYEAEGVEWGAETVEAVRAFNPHLPIRVGDVTNLDVPDGYYAAYISLGVVEHRQQGPEPFLREAWRVLTPGGVILISVPYFHPLRRLKARLGLYRGQTDGLEFYQYAFTREEFTDILREAGFDILDTMSYSGFKGVKDEIPLIRRMLGWWGVGWLLSRLLRRWRYAEQHLGHMLMIIGRKPERD</sequence>
<dbReference type="SUPFAM" id="SSF53335">
    <property type="entry name" value="S-adenosyl-L-methionine-dependent methyltransferases"/>
    <property type="match status" value="1"/>
</dbReference>
<feature type="domain" description="Methyltransferase type 11" evidence="1">
    <location>
        <begin position="25"/>
        <end position="117"/>
    </location>
</feature>
<dbReference type="Gene3D" id="3.40.50.150">
    <property type="entry name" value="Vaccinia Virus protein VP39"/>
    <property type="match status" value="1"/>
</dbReference>
<dbReference type="GO" id="GO:0008757">
    <property type="term" value="F:S-adenosylmethionine-dependent methyltransferase activity"/>
    <property type="evidence" value="ECO:0007669"/>
    <property type="project" value="InterPro"/>
</dbReference>